<feature type="compositionally biased region" description="Basic and acidic residues" evidence="1">
    <location>
        <begin position="98"/>
        <end position="112"/>
    </location>
</feature>
<evidence type="ECO:0000313" key="3">
    <source>
        <dbReference type="Proteomes" id="UP000003448"/>
    </source>
</evidence>
<dbReference type="EMBL" id="CAIE01000025">
    <property type="protein sequence ID" value="CCH18184.1"/>
    <property type="molecule type" value="Genomic_DNA"/>
</dbReference>
<gene>
    <name evidence="2" type="ORF">MILUP08_43089</name>
</gene>
<dbReference type="AlphaFoldDB" id="I0L2Y7"/>
<evidence type="ECO:0000313" key="2">
    <source>
        <dbReference type="EMBL" id="CCH18184.1"/>
    </source>
</evidence>
<dbReference type="STRING" id="1150864.MILUP08_43089"/>
<keyword evidence="3" id="KW-1185">Reference proteome</keyword>
<reference evidence="3" key="1">
    <citation type="journal article" date="2012" name="J. Bacteriol.">
        <title>Genome Sequence of Micromonospora lupini Lupac 08, Isolated from Root Nodules of Lupinus angustifolius.</title>
        <authorList>
            <person name="Alonso-Vega P."/>
            <person name="Normand P."/>
            <person name="Bacigalupe R."/>
            <person name="Pujic P."/>
            <person name="Lajus A."/>
            <person name="Vallenet D."/>
            <person name="Carro L."/>
            <person name="Coll P."/>
            <person name="Trujillo M.E."/>
        </authorList>
    </citation>
    <scope>NUCLEOTIDE SEQUENCE [LARGE SCALE GENOMIC DNA]</scope>
    <source>
        <strain evidence="3">Lupac 08</strain>
    </source>
</reference>
<sequence>MAAEQIVDGSADATEDVADRARGGRRRRRRRGREGEGQREDDDGRHGSTSNVSTVRHSTALWDGVGDPATPGLGRYPDVMRSPAVVRRPSATVTRRLRGGEARVPREDDRDG</sequence>
<dbReference type="Proteomes" id="UP000003448">
    <property type="component" value="Unassembled WGS sequence"/>
</dbReference>
<organism evidence="2 3">
    <name type="scientific">Micromonospora lupini str. Lupac 08</name>
    <dbReference type="NCBI Taxonomy" id="1150864"/>
    <lineage>
        <taxon>Bacteria</taxon>
        <taxon>Bacillati</taxon>
        <taxon>Actinomycetota</taxon>
        <taxon>Actinomycetes</taxon>
        <taxon>Micromonosporales</taxon>
        <taxon>Micromonosporaceae</taxon>
        <taxon>Micromonospora</taxon>
    </lineage>
</organism>
<accession>I0L2Y7</accession>
<proteinExistence type="predicted"/>
<feature type="compositionally biased region" description="Basic and acidic residues" evidence="1">
    <location>
        <begin position="33"/>
        <end position="46"/>
    </location>
</feature>
<feature type="compositionally biased region" description="Basic residues" evidence="1">
    <location>
        <begin position="23"/>
        <end position="32"/>
    </location>
</feature>
<comment type="caution">
    <text evidence="2">The sequence shown here is derived from an EMBL/GenBank/DDBJ whole genome shotgun (WGS) entry which is preliminary data.</text>
</comment>
<feature type="region of interest" description="Disordered" evidence="1">
    <location>
        <begin position="1"/>
        <end position="112"/>
    </location>
</feature>
<name>I0L2Y7_9ACTN</name>
<evidence type="ECO:0000256" key="1">
    <source>
        <dbReference type="SAM" id="MobiDB-lite"/>
    </source>
</evidence>
<protein>
    <submittedName>
        <fullName evidence="2">Uncharacterized protein</fullName>
    </submittedName>
</protein>
<feature type="compositionally biased region" description="Polar residues" evidence="1">
    <location>
        <begin position="47"/>
        <end position="57"/>
    </location>
</feature>